<dbReference type="Pfam" id="PF03050">
    <property type="entry name" value="DDE_Tnp_IS66"/>
    <property type="match status" value="1"/>
</dbReference>
<dbReference type="PANTHER" id="PTHR33678:SF2">
    <property type="match status" value="1"/>
</dbReference>
<evidence type="ECO:0000313" key="4">
    <source>
        <dbReference type="EMBL" id="RRK34401.1"/>
    </source>
</evidence>
<dbReference type="RefSeq" id="WP_125129534.1">
    <property type="nucleotide sequence ID" value="NZ_RHJS01000002.1"/>
</dbReference>
<dbReference type="AlphaFoldDB" id="A0A3R8JTB1"/>
<organism evidence="4 5">
    <name type="scientific">Schaedlerella arabinosiphila</name>
    <dbReference type="NCBI Taxonomy" id="2044587"/>
    <lineage>
        <taxon>Bacteria</taxon>
        <taxon>Bacillati</taxon>
        <taxon>Bacillota</taxon>
        <taxon>Clostridia</taxon>
        <taxon>Lachnospirales</taxon>
        <taxon>Lachnospiraceae</taxon>
        <taxon>Schaedlerella</taxon>
    </lineage>
</organism>
<feature type="compositionally biased region" description="Basic and acidic residues" evidence="2">
    <location>
        <begin position="179"/>
        <end position="191"/>
    </location>
</feature>
<reference evidence="4" key="1">
    <citation type="submission" date="2018-10" db="EMBL/GenBank/DDBJ databases">
        <title>Schaedlerella arabinophila gen. nov. sp. nov., isolated from the mouse intestinal tract and comparative analysis with the genome of the closely related altered Schaedler flora strain ASF502.</title>
        <authorList>
            <person name="Miyake S."/>
            <person name="Soh M."/>
            <person name="Seedorf H."/>
        </authorList>
    </citation>
    <scope>NUCLEOTIDE SEQUENCE [LARGE SCALE GENOMIC DNA]</scope>
    <source>
        <strain evidence="4">DSM 106076</strain>
    </source>
</reference>
<dbReference type="PANTHER" id="PTHR33678">
    <property type="entry name" value="BLL1576 PROTEIN"/>
    <property type="match status" value="1"/>
</dbReference>
<evidence type="ECO:0000313" key="5">
    <source>
        <dbReference type="Proteomes" id="UP000274920"/>
    </source>
</evidence>
<protein>
    <recommendedName>
        <fullName evidence="3">Transposase IS66 central domain-containing protein</fullName>
    </recommendedName>
</protein>
<keyword evidence="1" id="KW-0175">Coiled coil</keyword>
<feature type="coiled-coil region" evidence="1">
    <location>
        <begin position="42"/>
        <end position="98"/>
    </location>
</feature>
<evidence type="ECO:0000256" key="2">
    <source>
        <dbReference type="SAM" id="MobiDB-lite"/>
    </source>
</evidence>
<proteinExistence type="predicted"/>
<dbReference type="InterPro" id="IPR052344">
    <property type="entry name" value="Transposase-related"/>
</dbReference>
<feature type="domain" description="Transposase IS66 central" evidence="3">
    <location>
        <begin position="304"/>
        <end position="543"/>
    </location>
</feature>
<accession>A0A3R8JTB1</accession>
<keyword evidence="5" id="KW-1185">Reference proteome</keyword>
<name>A0A3R8JTB1_9FIRM</name>
<comment type="caution">
    <text evidence="4">The sequence shown here is derived from an EMBL/GenBank/DDBJ whole genome shotgun (WGS) entry which is preliminary data.</text>
</comment>
<dbReference type="Proteomes" id="UP000274920">
    <property type="component" value="Unassembled WGS sequence"/>
</dbReference>
<sequence length="587" mass="66529">MDRLFSEYTTLQYQNKAMRRELEAFRNGERYKKLQADHHKVVAGYIKEIERLKKELAKAHAATVTIRNIWFGECDSDWEKYQAELNKKEQKIQKLMDKNWEILKASDDKIAAIIQDYEGQLAEKDAVIHGLAAELAHAAALLGRDSTNTSTPTGQTPPWKDRHIPNSRRNTGKPKGGQRGHERHTLEKPGPEEVDEEVSHPVGDGEFCPECGCGDFTFTGECEEKYEIDIEVKVIKRLHKFWVYQCRNCGQIVRTGIDPALRAECQYGAFLQALSLSLMNTTNAAINKVPLLISGLTDGEVCPSEGYIAKLQPRAARGLKQFREDLFRLLVTRPILYWDDTVVMADKSRICLRFYGDETAAYYVAHNKKDMDGILADGILEALTEMTSVMHDHNSINYNSRFVFMNLECNAHLQRGLQKSADETGYKVLLEIKQLVSGTIRDRNDRILSGEESFGEAYIENFNKKMTELLGKAEGEAAANTSDYSGPFERALIARIIDYRENFFAWVEDFSLPTTNNLSERALCGVKTKMKVSGQFASARTADNYAAIRTYIETCRRNGINEMSALTRLCNGNPYTIEEIFSQTSQP</sequence>
<dbReference type="EMBL" id="RHJS01000002">
    <property type="protein sequence ID" value="RRK34401.1"/>
    <property type="molecule type" value="Genomic_DNA"/>
</dbReference>
<evidence type="ECO:0000259" key="3">
    <source>
        <dbReference type="Pfam" id="PF03050"/>
    </source>
</evidence>
<feature type="region of interest" description="Disordered" evidence="2">
    <location>
        <begin position="144"/>
        <end position="201"/>
    </location>
</feature>
<feature type="compositionally biased region" description="Polar residues" evidence="2">
    <location>
        <begin position="145"/>
        <end position="156"/>
    </location>
</feature>
<gene>
    <name evidence="4" type="ORF">EBB54_26005</name>
</gene>
<dbReference type="InterPro" id="IPR004291">
    <property type="entry name" value="Transposase_IS66_central"/>
</dbReference>
<evidence type="ECO:0000256" key="1">
    <source>
        <dbReference type="SAM" id="Coils"/>
    </source>
</evidence>